<sequence>MLRHRVLGTIRVRPYATSSSPSEYSSQSRGGLPRFFSPVLPSANGGVVRIQGDEFFHMTKVLRLSADDRVELFNGKGGLVSGIIGDIHRTGLDFTALEDPLLIDPLTPQWHVYAAFGTLKGGRADWLIEKCTELGASSVTPLLTQRSPSISDNRVERLERVILAATKQCQRLHEMRIHPPLDIANLAEQVQRSKLSFLAVAEAPPLLKVLTSQRDEPEGLIIIGPEGDFTEKESNILTEAGAAKVSLGQHRLRVETATVALLATLMLWSDRNNQMIVD</sequence>
<accession>A0ACB9RB56</accession>
<keyword evidence="2" id="KW-1185">Reference proteome</keyword>
<gene>
    <name evidence="1" type="ORF">MLD38_013747</name>
</gene>
<evidence type="ECO:0000313" key="2">
    <source>
        <dbReference type="Proteomes" id="UP001057402"/>
    </source>
</evidence>
<reference evidence="2" key="1">
    <citation type="journal article" date="2023" name="Front. Plant Sci.">
        <title>Chromosomal-level genome assembly of Melastoma candidum provides insights into trichome evolution.</title>
        <authorList>
            <person name="Zhong Y."/>
            <person name="Wu W."/>
            <person name="Sun C."/>
            <person name="Zou P."/>
            <person name="Liu Y."/>
            <person name="Dai S."/>
            <person name="Zhou R."/>
        </authorList>
    </citation>
    <scope>NUCLEOTIDE SEQUENCE [LARGE SCALE GENOMIC DNA]</scope>
</reference>
<comment type="caution">
    <text evidence="1">The sequence shown here is derived from an EMBL/GenBank/DDBJ whole genome shotgun (WGS) entry which is preliminary data.</text>
</comment>
<evidence type="ECO:0000313" key="1">
    <source>
        <dbReference type="EMBL" id="KAI4375935.1"/>
    </source>
</evidence>
<proteinExistence type="predicted"/>
<name>A0ACB9RB56_9MYRT</name>
<dbReference type="EMBL" id="CM042883">
    <property type="protein sequence ID" value="KAI4375935.1"/>
    <property type="molecule type" value="Genomic_DNA"/>
</dbReference>
<protein>
    <submittedName>
        <fullName evidence="1">Uncharacterized protein</fullName>
    </submittedName>
</protein>
<dbReference type="Proteomes" id="UP001057402">
    <property type="component" value="Chromosome 4"/>
</dbReference>
<organism evidence="1 2">
    <name type="scientific">Melastoma candidum</name>
    <dbReference type="NCBI Taxonomy" id="119954"/>
    <lineage>
        <taxon>Eukaryota</taxon>
        <taxon>Viridiplantae</taxon>
        <taxon>Streptophyta</taxon>
        <taxon>Embryophyta</taxon>
        <taxon>Tracheophyta</taxon>
        <taxon>Spermatophyta</taxon>
        <taxon>Magnoliopsida</taxon>
        <taxon>eudicotyledons</taxon>
        <taxon>Gunneridae</taxon>
        <taxon>Pentapetalae</taxon>
        <taxon>rosids</taxon>
        <taxon>malvids</taxon>
        <taxon>Myrtales</taxon>
        <taxon>Melastomataceae</taxon>
        <taxon>Melastomatoideae</taxon>
        <taxon>Melastomateae</taxon>
        <taxon>Melastoma</taxon>
    </lineage>
</organism>